<evidence type="ECO:0000313" key="2">
    <source>
        <dbReference type="Proteomes" id="UP000734854"/>
    </source>
</evidence>
<organism evidence="1 2">
    <name type="scientific">Zingiber officinale</name>
    <name type="common">Ginger</name>
    <name type="synonym">Amomum zingiber</name>
    <dbReference type="NCBI Taxonomy" id="94328"/>
    <lineage>
        <taxon>Eukaryota</taxon>
        <taxon>Viridiplantae</taxon>
        <taxon>Streptophyta</taxon>
        <taxon>Embryophyta</taxon>
        <taxon>Tracheophyta</taxon>
        <taxon>Spermatophyta</taxon>
        <taxon>Magnoliopsida</taxon>
        <taxon>Liliopsida</taxon>
        <taxon>Zingiberales</taxon>
        <taxon>Zingiberaceae</taxon>
        <taxon>Zingiber</taxon>
    </lineage>
</organism>
<evidence type="ECO:0000313" key="1">
    <source>
        <dbReference type="EMBL" id="KAG6482058.1"/>
    </source>
</evidence>
<dbReference type="Proteomes" id="UP000734854">
    <property type="component" value="Unassembled WGS sequence"/>
</dbReference>
<comment type="caution">
    <text evidence="1">The sequence shown here is derived from an EMBL/GenBank/DDBJ whole genome shotgun (WGS) entry which is preliminary data.</text>
</comment>
<dbReference type="InterPro" id="IPR008586">
    <property type="entry name" value="DUF868_pln"/>
</dbReference>
<keyword evidence="2" id="KW-1185">Reference proteome</keyword>
<dbReference type="Pfam" id="PF05910">
    <property type="entry name" value="DUF868"/>
    <property type="match status" value="1"/>
</dbReference>
<dbReference type="PANTHER" id="PTHR31972">
    <property type="entry name" value="EXPRESSED PROTEIN"/>
    <property type="match status" value="1"/>
</dbReference>
<dbReference type="PANTHER" id="PTHR31972:SF3">
    <property type="entry name" value="OS09G0416600 PROTEIN"/>
    <property type="match status" value="1"/>
</dbReference>
<sequence>MLSLAVSFSTPCFPLRVPEPKSFFFPSSHTIFSRLRWIFLRDGVIDEGYNKTKVQQSPTCRALVSRLEHAVMCEYSGGRRSYRTRAWIGDRYHEISIELWAKEKGKEMWMSVEIDDKRLLFMRRLRWKFRGNERSELDGGWVHFSWDLHNWFLQSKDRKPIPSAAGARDSAPEELGHAVFLLWFKGP</sequence>
<name>A0A8J5KM54_ZINOF</name>
<dbReference type="EMBL" id="JACMSC010000016">
    <property type="protein sequence ID" value="KAG6482058.1"/>
    <property type="molecule type" value="Genomic_DNA"/>
</dbReference>
<reference evidence="1 2" key="1">
    <citation type="submission" date="2020-08" db="EMBL/GenBank/DDBJ databases">
        <title>Plant Genome Project.</title>
        <authorList>
            <person name="Zhang R.-G."/>
        </authorList>
    </citation>
    <scope>NUCLEOTIDE SEQUENCE [LARGE SCALE GENOMIC DNA]</scope>
    <source>
        <tissue evidence="1">Rhizome</tissue>
    </source>
</reference>
<dbReference type="AlphaFoldDB" id="A0A8J5KM54"/>
<protein>
    <submittedName>
        <fullName evidence="1">Uncharacterized protein</fullName>
    </submittedName>
</protein>
<accession>A0A8J5KM54</accession>
<gene>
    <name evidence="1" type="ORF">ZIOFF_058685</name>
</gene>
<proteinExistence type="predicted"/>